<dbReference type="InterPro" id="IPR020846">
    <property type="entry name" value="MFS_dom"/>
</dbReference>
<sequence>MSTTTPTAAAAGSSRERTVLLVAGGFAALEGYDLASYGVTIPSLLGSDLGVTKDSAGHVGSLLAMGMLVGAALCAILIRRYGSRRLLFVGAGIFSVGTLGCALATTFDLFGVARTLVGLGIGIVLPTLTAYVADVSESHRRSRNVGAMMAGYAGGALLSAVLASALLPEQSWRWIYAIGALPAVVLLPLAVRLLPESPHTPATGAMSARNDFGGLGLLFGRGVWLATVLFWTISFCGLLLVFGISTWLPTIMQEAGYSLGSSLRQTSAMWFGAGVGMVAGGALAGRLGIKRVVVFSFSAGAVALFVMSSRPPLALLFVAMFVSGLGFIGSQVLTNAFIVTRYPDELRGPAIGWALSVGRVGAIVGPTMGSAILTSSLDVKWNFYLFAIPAVVGAVLAACVPVIRARRPVAAQAEPITSSPV</sequence>
<accession>A0A4Z1CML8</accession>
<dbReference type="OrthoDB" id="9787026at2"/>
<dbReference type="PANTHER" id="PTHR23508:SF10">
    <property type="entry name" value="CARBOXYLIC ACID TRANSPORTER PROTEIN HOMOLOG"/>
    <property type="match status" value="1"/>
</dbReference>
<feature type="transmembrane region" description="Helical" evidence="5">
    <location>
        <begin position="145"/>
        <end position="168"/>
    </location>
</feature>
<feature type="transmembrane region" description="Helical" evidence="5">
    <location>
        <begin position="59"/>
        <end position="79"/>
    </location>
</feature>
<keyword evidence="3 5" id="KW-1133">Transmembrane helix</keyword>
<feature type="transmembrane region" description="Helical" evidence="5">
    <location>
        <begin position="174"/>
        <end position="194"/>
    </location>
</feature>
<evidence type="ECO:0000256" key="4">
    <source>
        <dbReference type="ARBA" id="ARBA00023136"/>
    </source>
</evidence>
<feature type="transmembrane region" description="Helical" evidence="5">
    <location>
        <begin position="215"/>
        <end position="248"/>
    </location>
</feature>
<dbReference type="EMBL" id="SRRO01000001">
    <property type="protein sequence ID" value="TGN65119.1"/>
    <property type="molecule type" value="Genomic_DNA"/>
</dbReference>
<dbReference type="Gene3D" id="1.20.1250.20">
    <property type="entry name" value="MFS general substrate transporter like domains"/>
    <property type="match status" value="2"/>
</dbReference>
<dbReference type="Pfam" id="PF07690">
    <property type="entry name" value="MFS_1"/>
    <property type="match status" value="2"/>
</dbReference>
<dbReference type="SUPFAM" id="SSF103473">
    <property type="entry name" value="MFS general substrate transporter"/>
    <property type="match status" value="1"/>
</dbReference>
<feature type="transmembrane region" description="Helical" evidence="5">
    <location>
        <begin position="113"/>
        <end position="133"/>
    </location>
</feature>
<feature type="transmembrane region" description="Helical" evidence="5">
    <location>
        <begin position="314"/>
        <end position="338"/>
    </location>
</feature>
<feature type="transmembrane region" description="Helical" evidence="5">
    <location>
        <begin position="86"/>
        <end position="107"/>
    </location>
</feature>
<evidence type="ECO:0000313" key="8">
    <source>
        <dbReference type="Proteomes" id="UP000297496"/>
    </source>
</evidence>
<reference evidence="7 8" key="1">
    <citation type="submission" date="2019-04" db="EMBL/GenBank/DDBJ databases">
        <title>Three New Species of Nocardioides, Nocardioides euryhalodurans sp. nov., Nocardioides seonyuensis sp. nov. and Nocardioides eburneoflavus sp. nov. Isolated from Soil.</title>
        <authorList>
            <person name="Roh S.G."/>
            <person name="Lee C."/>
            <person name="Kim M.-K."/>
            <person name="Kim S.B."/>
        </authorList>
    </citation>
    <scope>NUCLEOTIDE SEQUENCE [LARGE SCALE GENOMIC DNA]</scope>
    <source>
        <strain evidence="7 8">MMS17-SY213</strain>
    </source>
</reference>
<dbReference type="InterPro" id="IPR036259">
    <property type="entry name" value="MFS_trans_sf"/>
</dbReference>
<evidence type="ECO:0000256" key="1">
    <source>
        <dbReference type="ARBA" id="ARBA00004651"/>
    </source>
</evidence>
<evidence type="ECO:0000256" key="5">
    <source>
        <dbReference type="SAM" id="Phobius"/>
    </source>
</evidence>
<proteinExistence type="predicted"/>
<dbReference type="GO" id="GO:0046943">
    <property type="term" value="F:carboxylic acid transmembrane transporter activity"/>
    <property type="evidence" value="ECO:0007669"/>
    <property type="project" value="TreeGrafter"/>
</dbReference>
<keyword evidence="2 5" id="KW-0812">Transmembrane</keyword>
<dbReference type="PANTHER" id="PTHR23508">
    <property type="entry name" value="CARBOXYLIC ACID TRANSPORTER PROTEIN HOMOLOG"/>
    <property type="match status" value="1"/>
</dbReference>
<dbReference type="InterPro" id="IPR011701">
    <property type="entry name" value="MFS"/>
</dbReference>
<feature type="transmembrane region" description="Helical" evidence="5">
    <location>
        <begin position="350"/>
        <end position="369"/>
    </location>
</feature>
<evidence type="ECO:0000256" key="3">
    <source>
        <dbReference type="ARBA" id="ARBA00022989"/>
    </source>
</evidence>
<protein>
    <submittedName>
        <fullName evidence="7">MFS transporter</fullName>
    </submittedName>
</protein>
<dbReference type="Proteomes" id="UP000297496">
    <property type="component" value="Unassembled WGS sequence"/>
</dbReference>
<name>A0A4Z1CML8_9ACTN</name>
<organism evidence="7 8">
    <name type="scientific">Nocardioides eburneiflavus</name>
    <dbReference type="NCBI Taxonomy" id="2518372"/>
    <lineage>
        <taxon>Bacteria</taxon>
        <taxon>Bacillati</taxon>
        <taxon>Actinomycetota</taxon>
        <taxon>Actinomycetes</taxon>
        <taxon>Propionibacteriales</taxon>
        <taxon>Nocardioidaceae</taxon>
        <taxon>Nocardioides</taxon>
    </lineage>
</organism>
<evidence type="ECO:0000259" key="6">
    <source>
        <dbReference type="PROSITE" id="PS50850"/>
    </source>
</evidence>
<evidence type="ECO:0000313" key="7">
    <source>
        <dbReference type="EMBL" id="TGN65119.1"/>
    </source>
</evidence>
<comment type="caution">
    <text evidence="7">The sequence shown here is derived from an EMBL/GenBank/DDBJ whole genome shotgun (WGS) entry which is preliminary data.</text>
</comment>
<dbReference type="GO" id="GO:0005886">
    <property type="term" value="C:plasma membrane"/>
    <property type="evidence" value="ECO:0007669"/>
    <property type="project" value="UniProtKB-SubCell"/>
</dbReference>
<evidence type="ECO:0000256" key="2">
    <source>
        <dbReference type="ARBA" id="ARBA00022692"/>
    </source>
</evidence>
<comment type="subcellular location">
    <subcellularLocation>
        <location evidence="1">Cell membrane</location>
        <topology evidence="1">Multi-pass membrane protein</topology>
    </subcellularLocation>
</comment>
<dbReference type="AlphaFoldDB" id="A0A4Z1CML8"/>
<dbReference type="RefSeq" id="WP_135839622.1">
    <property type="nucleotide sequence ID" value="NZ_SRRO01000001.1"/>
</dbReference>
<keyword evidence="8" id="KW-1185">Reference proteome</keyword>
<feature type="domain" description="Major facilitator superfamily (MFS) profile" evidence="6">
    <location>
        <begin position="19"/>
        <end position="405"/>
    </location>
</feature>
<keyword evidence="4 5" id="KW-0472">Membrane</keyword>
<dbReference type="PROSITE" id="PS50850">
    <property type="entry name" value="MFS"/>
    <property type="match status" value="1"/>
</dbReference>
<feature type="transmembrane region" description="Helical" evidence="5">
    <location>
        <begin position="292"/>
        <end position="308"/>
    </location>
</feature>
<gene>
    <name evidence="7" type="ORF">EXE59_14990</name>
</gene>
<feature type="transmembrane region" description="Helical" evidence="5">
    <location>
        <begin position="268"/>
        <end position="285"/>
    </location>
</feature>
<feature type="transmembrane region" description="Helical" evidence="5">
    <location>
        <begin position="381"/>
        <end position="403"/>
    </location>
</feature>